<gene>
    <name evidence="2" type="ORF">LAZ67_20000815</name>
</gene>
<reference evidence="2 3" key="1">
    <citation type="submission" date="2022-01" db="EMBL/GenBank/DDBJ databases">
        <title>A chromosomal length assembly of Cordylochernes scorpioides.</title>
        <authorList>
            <person name="Zeh D."/>
            <person name="Zeh J."/>
        </authorList>
    </citation>
    <scope>NUCLEOTIDE SEQUENCE [LARGE SCALE GENOMIC DNA]</scope>
    <source>
        <strain evidence="2">IN4F17</strain>
        <tissue evidence="2">Whole Body</tissue>
    </source>
</reference>
<keyword evidence="3" id="KW-1185">Reference proteome</keyword>
<dbReference type="Proteomes" id="UP001235939">
    <property type="component" value="Chromosome 20"/>
</dbReference>
<protein>
    <submittedName>
        <fullName evidence="2">Uncharacterized protein</fullName>
    </submittedName>
</protein>
<feature type="region of interest" description="Disordered" evidence="1">
    <location>
        <begin position="209"/>
        <end position="228"/>
    </location>
</feature>
<organism evidence="2 3">
    <name type="scientific">Cordylochernes scorpioides</name>
    <dbReference type="NCBI Taxonomy" id="51811"/>
    <lineage>
        <taxon>Eukaryota</taxon>
        <taxon>Metazoa</taxon>
        <taxon>Ecdysozoa</taxon>
        <taxon>Arthropoda</taxon>
        <taxon>Chelicerata</taxon>
        <taxon>Arachnida</taxon>
        <taxon>Pseudoscorpiones</taxon>
        <taxon>Cheliferoidea</taxon>
        <taxon>Chernetidae</taxon>
        <taxon>Cordylochernes</taxon>
    </lineage>
</organism>
<dbReference type="EMBL" id="CP092882">
    <property type="protein sequence ID" value="UYV81334.1"/>
    <property type="molecule type" value="Genomic_DNA"/>
</dbReference>
<sequence length="228" mass="26871">MLRTYNENNGLEKNIVLGLKKKKHERKSYNELARRGQENYWKDYQEYQVCYTRSTKRTKYAIPGEPSMLYQEFQVCYTRTTKYAIPGLPSMLYQEYQVCYTRSTKYAIPGVPSMLYQEYQVCYTRSTKYAIPGEPSMLYQDNQVCYTRRTKYAIPGEPRMFHKENQYVKPAVEIPSYLPAEKIPSGLPVNRNHPSLVCGSICQRRPAARKMVKTPSRYNESIGRDFRH</sequence>
<proteinExistence type="predicted"/>
<evidence type="ECO:0000256" key="1">
    <source>
        <dbReference type="SAM" id="MobiDB-lite"/>
    </source>
</evidence>
<accession>A0ABY6LL50</accession>
<evidence type="ECO:0000313" key="2">
    <source>
        <dbReference type="EMBL" id="UYV81334.1"/>
    </source>
</evidence>
<evidence type="ECO:0000313" key="3">
    <source>
        <dbReference type="Proteomes" id="UP001235939"/>
    </source>
</evidence>
<name>A0ABY6LL50_9ARAC</name>